<dbReference type="GO" id="GO:0005524">
    <property type="term" value="F:ATP binding"/>
    <property type="evidence" value="ECO:0007669"/>
    <property type="project" value="UniProtKB-KW"/>
</dbReference>
<organism evidence="16 17">
    <name type="scientific">Iocasia fonsfrigidae</name>
    <dbReference type="NCBI Taxonomy" id="2682810"/>
    <lineage>
        <taxon>Bacteria</taxon>
        <taxon>Bacillati</taxon>
        <taxon>Bacillota</taxon>
        <taxon>Clostridia</taxon>
        <taxon>Halanaerobiales</taxon>
        <taxon>Halanaerobiaceae</taxon>
        <taxon>Iocasia</taxon>
    </lineage>
</organism>
<dbReference type="EMBL" id="CP046640">
    <property type="protein sequence ID" value="QTL99354.1"/>
    <property type="molecule type" value="Genomic_DNA"/>
</dbReference>
<dbReference type="Pfam" id="PF01225">
    <property type="entry name" value="Mur_ligase"/>
    <property type="match status" value="1"/>
</dbReference>
<feature type="domain" description="Mur ligase N-terminal catalytic" evidence="13">
    <location>
        <begin position="13"/>
        <end position="88"/>
    </location>
</feature>
<dbReference type="PANTHER" id="PTHR23135:SF4">
    <property type="entry name" value="UDP-N-ACETYLMURAMOYL-L-ALANYL-D-GLUTAMATE--2,6-DIAMINOPIMELATE LIGASE MURE HOMOLOG, CHLOROPLASTIC"/>
    <property type="match status" value="1"/>
</dbReference>
<dbReference type="GO" id="GO:0071555">
    <property type="term" value="P:cell wall organization"/>
    <property type="evidence" value="ECO:0007669"/>
    <property type="project" value="UniProtKB-KW"/>
</dbReference>
<gene>
    <name evidence="16" type="primary">murE</name>
    <name evidence="16" type="ORF">GM661_16020</name>
</gene>
<dbReference type="AlphaFoldDB" id="A0A8A7KMQ7"/>
<comment type="subcellular location">
    <subcellularLocation>
        <location evidence="12">Cytoplasm</location>
    </subcellularLocation>
</comment>
<dbReference type="SUPFAM" id="SSF53244">
    <property type="entry name" value="MurD-like peptide ligases, peptide-binding domain"/>
    <property type="match status" value="1"/>
</dbReference>
<evidence type="ECO:0000256" key="5">
    <source>
        <dbReference type="ARBA" id="ARBA00022618"/>
    </source>
</evidence>
<evidence type="ECO:0000313" key="17">
    <source>
        <dbReference type="Proteomes" id="UP000665020"/>
    </source>
</evidence>
<dbReference type="GO" id="GO:0008360">
    <property type="term" value="P:regulation of cell shape"/>
    <property type="evidence" value="ECO:0007669"/>
    <property type="project" value="UniProtKB-KW"/>
</dbReference>
<keyword evidence="11 12" id="KW-0961">Cell wall biogenesis/degradation</keyword>
<dbReference type="InterPro" id="IPR005761">
    <property type="entry name" value="UDP-N-AcMur-Glu-dNH2Pim_ligase"/>
</dbReference>
<keyword evidence="10 12" id="KW-0131">Cell cycle</keyword>
<evidence type="ECO:0000256" key="7">
    <source>
        <dbReference type="ARBA" id="ARBA00022840"/>
    </source>
</evidence>
<name>A0A8A7KMQ7_9FIRM</name>
<keyword evidence="9 12" id="KW-0573">Peptidoglycan synthesis</keyword>
<dbReference type="Pfam" id="PF02875">
    <property type="entry name" value="Mur_ligase_C"/>
    <property type="match status" value="1"/>
</dbReference>
<keyword evidence="5 12" id="KW-0132">Cell division</keyword>
<evidence type="ECO:0000259" key="14">
    <source>
        <dbReference type="Pfam" id="PF02875"/>
    </source>
</evidence>
<dbReference type="SUPFAM" id="SSF63418">
    <property type="entry name" value="MurE/MurF N-terminal domain"/>
    <property type="match status" value="1"/>
</dbReference>
<reference evidence="16" key="1">
    <citation type="submission" date="2019-12" db="EMBL/GenBank/DDBJ databases">
        <authorList>
            <person name="zhang j."/>
            <person name="sun C.M."/>
        </authorList>
    </citation>
    <scope>NUCLEOTIDE SEQUENCE</scope>
    <source>
        <strain evidence="16">NS-1</strain>
    </source>
</reference>
<accession>A0A8A7KMQ7</accession>
<dbReference type="InterPro" id="IPR018109">
    <property type="entry name" value="Folylpolyglutamate_synth_CS"/>
</dbReference>
<feature type="domain" description="Mur ligase central" evidence="15">
    <location>
        <begin position="100"/>
        <end position="313"/>
    </location>
</feature>
<dbReference type="InterPro" id="IPR013221">
    <property type="entry name" value="Mur_ligase_cen"/>
</dbReference>
<evidence type="ECO:0000256" key="1">
    <source>
        <dbReference type="ARBA" id="ARBA00004752"/>
    </source>
</evidence>
<feature type="domain" description="Mur ligase C-terminal" evidence="14">
    <location>
        <begin position="336"/>
        <end position="469"/>
    </location>
</feature>
<sequence length="486" mass="55236">MKEQITKNNIPDYTGITCDSREVKPGFAFVAIKGFNRDGHDYINEAIEKGASVVFTEKEPVAKTNRNIPIIKVQNSRTVFAQLAADFYEYPSEGLELIGVTGTNGKTTTTHLIYHLLNHNHKKEKKAAGLIGTVKVDTGQEIIPGKLTTPAPITLQKYLQEMLKNNLKYVCMEVSSHGIKLDRIAGCKFSVKVGTNISIDHFDLHPNFPEYINIKKGFLQGNKSKLILINQDDPYLKSPDILTKNLLNYGIDSKANIRAENIEKWNNGTLFNYRLCKPIKMDNGNLLSPLRFPIKMHLPGKHNIYNSLVAISIALFYGLKPTLIQDFFANFMGIWRRLQFIYKKDFIILDDCAHNPGSYQAVFNAVTKLKYNKVYIVNSLRGNRGVKINKKNAEVISQWLPRLGDYSLFTSNCNEVVKEIDRVSQNEEEIFLEILNKNKIRYYHYNNLTPVLKDVISQVNRGDLILLLGPHAMDQAGKMILKIIKN</sequence>
<dbReference type="NCBIfam" id="TIGR01085">
    <property type="entry name" value="murE"/>
    <property type="match status" value="1"/>
</dbReference>
<evidence type="ECO:0000313" key="16">
    <source>
        <dbReference type="EMBL" id="QTL99354.1"/>
    </source>
</evidence>
<dbReference type="Pfam" id="PF08245">
    <property type="entry name" value="Mur_ligase_M"/>
    <property type="match status" value="1"/>
</dbReference>
<dbReference type="SUPFAM" id="SSF53623">
    <property type="entry name" value="MurD-like peptide ligases, catalytic domain"/>
    <property type="match status" value="1"/>
</dbReference>
<dbReference type="KEGG" id="ifn:GM661_16020"/>
<dbReference type="PROSITE" id="PS01011">
    <property type="entry name" value="FOLYLPOLYGLU_SYNT_1"/>
    <property type="match status" value="1"/>
</dbReference>
<dbReference type="InterPro" id="IPR035911">
    <property type="entry name" value="MurE/MurF_N"/>
</dbReference>
<keyword evidence="7" id="KW-0067">ATP-binding</keyword>
<dbReference type="Gene3D" id="3.40.1190.10">
    <property type="entry name" value="Mur-like, catalytic domain"/>
    <property type="match status" value="1"/>
</dbReference>
<protein>
    <submittedName>
        <fullName evidence="16">UDP-N-acetylmuramyl-tripeptide synthetase</fullName>
    </submittedName>
</protein>
<dbReference type="InterPro" id="IPR000713">
    <property type="entry name" value="Mur_ligase_N"/>
</dbReference>
<evidence type="ECO:0000256" key="11">
    <source>
        <dbReference type="ARBA" id="ARBA00023316"/>
    </source>
</evidence>
<dbReference type="InterPro" id="IPR036565">
    <property type="entry name" value="Mur-like_cat_sf"/>
</dbReference>
<dbReference type="RefSeq" id="WP_230867710.1">
    <property type="nucleotide sequence ID" value="NZ_CP046640.1"/>
</dbReference>
<dbReference type="InterPro" id="IPR036615">
    <property type="entry name" value="Mur_ligase_C_dom_sf"/>
</dbReference>
<evidence type="ECO:0000259" key="13">
    <source>
        <dbReference type="Pfam" id="PF01225"/>
    </source>
</evidence>
<dbReference type="GO" id="GO:0009252">
    <property type="term" value="P:peptidoglycan biosynthetic process"/>
    <property type="evidence" value="ECO:0007669"/>
    <property type="project" value="UniProtKB-KW"/>
</dbReference>
<dbReference type="InterPro" id="IPR004101">
    <property type="entry name" value="Mur_ligase_C"/>
</dbReference>
<dbReference type="GO" id="GO:0005737">
    <property type="term" value="C:cytoplasm"/>
    <property type="evidence" value="ECO:0007669"/>
    <property type="project" value="UniProtKB-SubCell"/>
</dbReference>
<evidence type="ECO:0000256" key="4">
    <source>
        <dbReference type="ARBA" id="ARBA00022598"/>
    </source>
</evidence>
<keyword evidence="4" id="KW-0436">Ligase</keyword>
<evidence type="ECO:0000256" key="3">
    <source>
        <dbReference type="ARBA" id="ARBA00022490"/>
    </source>
</evidence>
<evidence type="ECO:0000259" key="15">
    <source>
        <dbReference type="Pfam" id="PF08245"/>
    </source>
</evidence>
<comment type="similarity">
    <text evidence="2">Belongs to the MurCDEF family. MurE subfamily.</text>
</comment>
<evidence type="ECO:0000256" key="8">
    <source>
        <dbReference type="ARBA" id="ARBA00022960"/>
    </source>
</evidence>
<evidence type="ECO:0000256" key="6">
    <source>
        <dbReference type="ARBA" id="ARBA00022741"/>
    </source>
</evidence>
<evidence type="ECO:0000256" key="10">
    <source>
        <dbReference type="ARBA" id="ARBA00023306"/>
    </source>
</evidence>
<evidence type="ECO:0000256" key="2">
    <source>
        <dbReference type="ARBA" id="ARBA00005898"/>
    </source>
</evidence>
<keyword evidence="17" id="KW-1185">Reference proteome</keyword>
<evidence type="ECO:0000256" key="12">
    <source>
        <dbReference type="RuleBase" id="RU004135"/>
    </source>
</evidence>
<dbReference type="Proteomes" id="UP000665020">
    <property type="component" value="Chromosome"/>
</dbReference>
<dbReference type="GO" id="GO:0051301">
    <property type="term" value="P:cell division"/>
    <property type="evidence" value="ECO:0007669"/>
    <property type="project" value="UniProtKB-KW"/>
</dbReference>
<comment type="pathway">
    <text evidence="1 12">Cell wall biogenesis; peptidoglycan biosynthesis.</text>
</comment>
<keyword evidence="6" id="KW-0547">Nucleotide-binding</keyword>
<keyword evidence="3" id="KW-0963">Cytoplasm</keyword>
<keyword evidence="8 12" id="KW-0133">Cell shape</keyword>
<dbReference type="GO" id="GO:0004326">
    <property type="term" value="F:tetrahydrofolylpolyglutamate synthase activity"/>
    <property type="evidence" value="ECO:0007669"/>
    <property type="project" value="InterPro"/>
</dbReference>
<evidence type="ECO:0000256" key="9">
    <source>
        <dbReference type="ARBA" id="ARBA00022984"/>
    </source>
</evidence>
<dbReference type="Gene3D" id="3.90.190.20">
    <property type="entry name" value="Mur ligase, C-terminal domain"/>
    <property type="match status" value="1"/>
</dbReference>
<proteinExistence type="inferred from homology"/>
<dbReference type="Gene3D" id="3.40.1390.10">
    <property type="entry name" value="MurE/MurF, N-terminal domain"/>
    <property type="match status" value="1"/>
</dbReference>
<dbReference type="PANTHER" id="PTHR23135">
    <property type="entry name" value="MUR LIGASE FAMILY MEMBER"/>
    <property type="match status" value="1"/>
</dbReference>